<dbReference type="Proteomes" id="UP001595075">
    <property type="component" value="Unassembled WGS sequence"/>
</dbReference>
<evidence type="ECO:0000256" key="1">
    <source>
        <dbReference type="ARBA" id="ARBA00004141"/>
    </source>
</evidence>
<feature type="compositionally biased region" description="Basic and acidic residues" evidence="5">
    <location>
        <begin position="14"/>
        <end position="30"/>
    </location>
</feature>
<gene>
    <name evidence="8" type="ORF">VTL71DRAFT_15245</name>
</gene>
<feature type="transmembrane region" description="Helical" evidence="6">
    <location>
        <begin position="169"/>
        <end position="190"/>
    </location>
</feature>
<keyword evidence="2 6" id="KW-0812">Transmembrane</keyword>
<evidence type="ECO:0000256" key="2">
    <source>
        <dbReference type="ARBA" id="ARBA00022692"/>
    </source>
</evidence>
<dbReference type="Gene3D" id="1.20.1250.20">
    <property type="entry name" value="MFS general substrate transporter like domains"/>
    <property type="match status" value="1"/>
</dbReference>
<feature type="transmembrane region" description="Helical" evidence="6">
    <location>
        <begin position="226"/>
        <end position="245"/>
    </location>
</feature>
<feature type="transmembrane region" description="Helical" evidence="6">
    <location>
        <begin position="339"/>
        <end position="361"/>
    </location>
</feature>
<keyword evidence="4 6" id="KW-0472">Membrane</keyword>
<dbReference type="InterPro" id="IPR011701">
    <property type="entry name" value="MFS"/>
</dbReference>
<dbReference type="PANTHER" id="PTHR23501:SF39">
    <property type="entry name" value="MULTIDRUG TRANSPORTER, PUTATIVE (AFU_ORTHOLOGUE AFUA_1G05010)-RELATED"/>
    <property type="match status" value="1"/>
</dbReference>
<feature type="region of interest" description="Disordered" evidence="5">
    <location>
        <begin position="14"/>
        <end position="39"/>
    </location>
</feature>
<evidence type="ECO:0000313" key="9">
    <source>
        <dbReference type="Proteomes" id="UP001595075"/>
    </source>
</evidence>
<accession>A0ABR4CGR8</accession>
<organism evidence="8 9">
    <name type="scientific">Oculimacula yallundae</name>
    <dbReference type="NCBI Taxonomy" id="86028"/>
    <lineage>
        <taxon>Eukaryota</taxon>
        <taxon>Fungi</taxon>
        <taxon>Dikarya</taxon>
        <taxon>Ascomycota</taxon>
        <taxon>Pezizomycotina</taxon>
        <taxon>Leotiomycetes</taxon>
        <taxon>Helotiales</taxon>
        <taxon>Ploettnerulaceae</taxon>
        <taxon>Oculimacula</taxon>
    </lineage>
</organism>
<feature type="transmembrane region" description="Helical" evidence="6">
    <location>
        <begin position="382"/>
        <end position="407"/>
    </location>
</feature>
<name>A0ABR4CGR8_9HELO</name>
<evidence type="ECO:0000256" key="4">
    <source>
        <dbReference type="ARBA" id="ARBA00023136"/>
    </source>
</evidence>
<dbReference type="PANTHER" id="PTHR23501">
    <property type="entry name" value="MAJOR FACILITATOR SUPERFAMILY"/>
    <property type="match status" value="1"/>
</dbReference>
<evidence type="ECO:0000256" key="5">
    <source>
        <dbReference type="SAM" id="MobiDB-lite"/>
    </source>
</evidence>
<sequence length="644" mass="69945">MAFYLYKRFIQNRDETESPSKPKPSHRCEHQSLVSNNSDGFVELDEFRQTGRRATQDEMHSSEGQKQRDQCSTTDGLPYSDECVVCKEKESKMKKYRWTLMIGLFFPFLVQSLDTTLIAGAAAFIASDFNQLSQLNWIISAYNLTNATFIPIWGQFADVFGRYVAIQSSGLAMLLGSILCAAAPLSAFPMFLLGRAIQGIGCAGLLIITKIILADKVNLKENAANNTVFTVISGVGYSIGPVIGGYLTQASWRWCFIINIPCGLIGLLLVHFVLRPVLLGPQKITRADEIPDSTLSQDFVSRLSTIDFGGQFLFLFGMGLFVLALTWAGSYYEWKDVKIIAPLAVGVVLLVAFAVWEYLLLPGNKLSNRSPTRKAMIPIKLLLRRNVGLLIYINFVTGMAMYAVFYFVSLYFSLVRQFSAGKSGTNLIYYMPGLGGGAYLAMYAMNTWPCATIPPLLLGTILEPLGITILASALSSGNLHVIYGMLALTGVGTGIRLMPGTLHGIGYHPSQISSIVSLMALANTMGGTLATTIMLNIFNSTLQKNGINFSGGEGAGGQNFEAIAALSSTELAFFKAKATRGIVLAFYAVTAFMWLGVGACCGLGNVWIMGDEHRTIKGSWIGYLISGGGERKKEVEAGEGEGDA</sequence>
<feature type="transmembrane region" description="Helical" evidence="6">
    <location>
        <begin position="456"/>
        <end position="474"/>
    </location>
</feature>
<feature type="transmembrane region" description="Helical" evidence="6">
    <location>
        <begin position="427"/>
        <end position="444"/>
    </location>
</feature>
<dbReference type="EMBL" id="JAZHXI010000008">
    <property type="protein sequence ID" value="KAL2068907.1"/>
    <property type="molecule type" value="Genomic_DNA"/>
</dbReference>
<evidence type="ECO:0000256" key="3">
    <source>
        <dbReference type="ARBA" id="ARBA00022989"/>
    </source>
</evidence>
<dbReference type="SUPFAM" id="SSF103473">
    <property type="entry name" value="MFS general substrate transporter"/>
    <property type="match status" value="1"/>
</dbReference>
<feature type="transmembrane region" description="Helical" evidence="6">
    <location>
        <begin position="480"/>
        <end position="498"/>
    </location>
</feature>
<evidence type="ECO:0000256" key="6">
    <source>
        <dbReference type="SAM" id="Phobius"/>
    </source>
</evidence>
<feature type="compositionally biased region" description="Basic and acidic residues" evidence="5">
    <location>
        <begin position="52"/>
        <end position="69"/>
    </location>
</feature>
<evidence type="ECO:0000259" key="7">
    <source>
        <dbReference type="PROSITE" id="PS50850"/>
    </source>
</evidence>
<feature type="transmembrane region" description="Helical" evidence="6">
    <location>
        <begin position="312"/>
        <end position="333"/>
    </location>
</feature>
<dbReference type="PROSITE" id="PS50850">
    <property type="entry name" value="MFS"/>
    <property type="match status" value="1"/>
</dbReference>
<comment type="caution">
    <text evidence="8">The sequence shown here is derived from an EMBL/GenBank/DDBJ whole genome shotgun (WGS) entry which is preliminary data.</text>
</comment>
<feature type="region of interest" description="Disordered" evidence="5">
    <location>
        <begin position="52"/>
        <end position="74"/>
    </location>
</feature>
<reference evidence="8 9" key="1">
    <citation type="journal article" date="2024" name="Commun. Biol.">
        <title>Comparative genomic analysis of thermophilic fungi reveals convergent evolutionary adaptations and gene losses.</title>
        <authorList>
            <person name="Steindorff A.S."/>
            <person name="Aguilar-Pontes M.V."/>
            <person name="Robinson A.J."/>
            <person name="Andreopoulos B."/>
            <person name="LaButti K."/>
            <person name="Kuo A."/>
            <person name="Mondo S."/>
            <person name="Riley R."/>
            <person name="Otillar R."/>
            <person name="Haridas S."/>
            <person name="Lipzen A."/>
            <person name="Grimwood J."/>
            <person name="Schmutz J."/>
            <person name="Clum A."/>
            <person name="Reid I.D."/>
            <person name="Moisan M.C."/>
            <person name="Butler G."/>
            <person name="Nguyen T.T.M."/>
            <person name="Dewar K."/>
            <person name="Conant G."/>
            <person name="Drula E."/>
            <person name="Henrissat B."/>
            <person name="Hansel C."/>
            <person name="Singer S."/>
            <person name="Hutchinson M.I."/>
            <person name="de Vries R.P."/>
            <person name="Natvig D.O."/>
            <person name="Powell A.J."/>
            <person name="Tsang A."/>
            <person name="Grigoriev I.V."/>
        </authorList>
    </citation>
    <scope>NUCLEOTIDE SEQUENCE [LARGE SCALE GENOMIC DNA]</scope>
    <source>
        <strain evidence="8 9">CBS 494.80</strain>
    </source>
</reference>
<feature type="transmembrane region" description="Helical" evidence="6">
    <location>
        <begin position="251"/>
        <end position="274"/>
    </location>
</feature>
<evidence type="ECO:0000313" key="8">
    <source>
        <dbReference type="EMBL" id="KAL2068907.1"/>
    </source>
</evidence>
<feature type="transmembrane region" description="Helical" evidence="6">
    <location>
        <begin position="196"/>
        <end position="214"/>
    </location>
</feature>
<feature type="domain" description="Major facilitator superfamily (MFS) profile" evidence="7">
    <location>
        <begin position="100"/>
        <end position="580"/>
    </location>
</feature>
<keyword evidence="9" id="KW-1185">Reference proteome</keyword>
<dbReference type="InterPro" id="IPR020846">
    <property type="entry name" value="MFS_dom"/>
</dbReference>
<protein>
    <recommendedName>
        <fullName evidence="7">Major facilitator superfamily (MFS) profile domain-containing protein</fullName>
    </recommendedName>
</protein>
<keyword evidence="3 6" id="KW-1133">Transmembrane helix</keyword>
<dbReference type="InterPro" id="IPR036259">
    <property type="entry name" value="MFS_trans_sf"/>
</dbReference>
<feature type="transmembrane region" description="Helical" evidence="6">
    <location>
        <begin position="98"/>
        <end position="125"/>
    </location>
</feature>
<comment type="subcellular location">
    <subcellularLocation>
        <location evidence="1">Membrane</location>
        <topology evidence="1">Multi-pass membrane protein</topology>
    </subcellularLocation>
</comment>
<dbReference type="Pfam" id="PF07690">
    <property type="entry name" value="MFS_1"/>
    <property type="match status" value="1"/>
</dbReference>
<proteinExistence type="predicted"/>
<feature type="transmembrane region" description="Helical" evidence="6">
    <location>
        <begin position="518"/>
        <end position="538"/>
    </location>
</feature>
<feature type="transmembrane region" description="Helical" evidence="6">
    <location>
        <begin position="584"/>
        <end position="608"/>
    </location>
</feature>